<organism evidence="3 4">
    <name type="scientific">Streptomyces synnematoformans</name>
    <dbReference type="NCBI Taxonomy" id="415721"/>
    <lineage>
        <taxon>Bacteria</taxon>
        <taxon>Bacillati</taxon>
        <taxon>Actinomycetota</taxon>
        <taxon>Actinomycetes</taxon>
        <taxon>Kitasatosporales</taxon>
        <taxon>Streptomycetaceae</taxon>
        <taxon>Streptomyces</taxon>
    </lineage>
</organism>
<feature type="region of interest" description="Disordered" evidence="1">
    <location>
        <begin position="24"/>
        <end position="43"/>
    </location>
</feature>
<protein>
    <submittedName>
        <fullName evidence="3">Uncharacterized protein</fullName>
    </submittedName>
</protein>
<feature type="signal peptide" evidence="2">
    <location>
        <begin position="1"/>
        <end position="28"/>
    </location>
</feature>
<gene>
    <name evidence="3" type="ORF">GCM10009802_23200</name>
</gene>
<evidence type="ECO:0000256" key="2">
    <source>
        <dbReference type="SAM" id="SignalP"/>
    </source>
</evidence>
<keyword evidence="4" id="KW-1185">Reference proteome</keyword>
<dbReference type="RefSeq" id="WP_344289709.1">
    <property type="nucleotide sequence ID" value="NZ_BAAAPF010000052.1"/>
</dbReference>
<dbReference type="EMBL" id="BAAAPF010000052">
    <property type="protein sequence ID" value="GAA2120473.1"/>
    <property type="molecule type" value="Genomic_DNA"/>
</dbReference>
<dbReference type="InterPro" id="IPR006311">
    <property type="entry name" value="TAT_signal"/>
</dbReference>
<sequence>MSTLSRRALVTGASAAGLTLALSDPASADPASADPDPAADAPDAAGAPVAYAAFRLVRLRPGDPAVPEVTLPDGYEFLPGDRYHVASRAEYYSFVRGPAAPGGIEVSVRWPGVPVAAVVHMDTRLRLRRDRADRHRFAFTLPVTRPSADANQPTLQIWSHPDVSPGMYYKLDHNDPDRVAGPWTTVAWPATEARSQLHQLVAAHRILVDSGLKATAAGKGHRWFVAGFETNNTLHADNPPHWHISYNSGPDFGSPTHNTHFWLDADARNFYNGMDVTGLGRLRHYVGDPARLYDFAGDANDGRGELVATMTIREDGGLDIAPPAGPAYAIAAGRDGTLAEEVTVERAGRPWLRVATEDHYRVGVMTVRTRGLRHPADSDVTVLRYDPLTGVLA</sequence>
<proteinExistence type="predicted"/>
<dbReference type="Proteomes" id="UP001500443">
    <property type="component" value="Unassembled WGS sequence"/>
</dbReference>
<reference evidence="3 4" key="1">
    <citation type="journal article" date="2019" name="Int. J. Syst. Evol. Microbiol.">
        <title>The Global Catalogue of Microorganisms (GCM) 10K type strain sequencing project: providing services to taxonomists for standard genome sequencing and annotation.</title>
        <authorList>
            <consortium name="The Broad Institute Genomics Platform"/>
            <consortium name="The Broad Institute Genome Sequencing Center for Infectious Disease"/>
            <person name="Wu L."/>
            <person name="Ma J."/>
        </authorList>
    </citation>
    <scope>NUCLEOTIDE SEQUENCE [LARGE SCALE GENOMIC DNA]</scope>
    <source>
        <strain evidence="3 4">JCM 15481</strain>
    </source>
</reference>
<keyword evidence="2" id="KW-0732">Signal</keyword>
<feature type="chain" id="PRO_5045155082" evidence="2">
    <location>
        <begin position="29"/>
        <end position="393"/>
    </location>
</feature>
<evidence type="ECO:0000313" key="3">
    <source>
        <dbReference type="EMBL" id="GAA2120473.1"/>
    </source>
</evidence>
<comment type="caution">
    <text evidence="3">The sequence shown here is derived from an EMBL/GenBank/DDBJ whole genome shotgun (WGS) entry which is preliminary data.</text>
</comment>
<evidence type="ECO:0000313" key="4">
    <source>
        <dbReference type="Proteomes" id="UP001500443"/>
    </source>
</evidence>
<accession>A0ABN2Y1R7</accession>
<dbReference type="PROSITE" id="PS51318">
    <property type="entry name" value="TAT"/>
    <property type="match status" value="1"/>
</dbReference>
<name>A0ABN2Y1R7_9ACTN</name>
<evidence type="ECO:0000256" key="1">
    <source>
        <dbReference type="SAM" id="MobiDB-lite"/>
    </source>
</evidence>